<dbReference type="AlphaFoldDB" id="A0A328AMG0"/>
<evidence type="ECO:0000313" key="3">
    <source>
        <dbReference type="Proteomes" id="UP000249254"/>
    </source>
</evidence>
<comment type="caution">
    <text evidence="2">The sequence shown here is derived from an EMBL/GenBank/DDBJ whole genome shotgun (WGS) entry which is preliminary data.</text>
</comment>
<proteinExistence type="predicted"/>
<evidence type="ECO:0000313" key="2">
    <source>
        <dbReference type="EMBL" id="RAK55601.1"/>
    </source>
</evidence>
<dbReference type="OrthoDB" id="7478510at2"/>
<sequence length="156" mass="16462">MAPRLKVFVTSDGLTDFVVAASSRPKALSAWGSHQDLFKTGLAHETEDPDLVAAATARPGEVLRRPAGTRGELAKLKPLKKPAAAKTAGPSKAALKKVADLEARLSALDAQHAAAREEIAEQRAALDRRADALETRRAAQRAKLEAALSAARRALG</sequence>
<reference evidence="3" key="1">
    <citation type="submission" date="2018-05" db="EMBL/GenBank/DDBJ databases">
        <authorList>
            <person name="Li X."/>
        </authorList>
    </citation>
    <scope>NUCLEOTIDE SEQUENCE [LARGE SCALE GENOMIC DNA]</scope>
    <source>
        <strain evidence="3">LX32</strain>
    </source>
</reference>
<dbReference type="RefSeq" id="WP_111529349.1">
    <property type="nucleotide sequence ID" value="NZ_JBHRSG010000003.1"/>
</dbReference>
<accession>A0A328AMG0</accession>
<dbReference type="EMBL" id="QFYQ01000001">
    <property type="protein sequence ID" value="RAK55601.1"/>
    <property type="molecule type" value="Genomic_DNA"/>
</dbReference>
<dbReference type="Proteomes" id="UP000249254">
    <property type="component" value="Unassembled WGS sequence"/>
</dbReference>
<evidence type="ECO:0008006" key="4">
    <source>
        <dbReference type="Google" id="ProtNLM"/>
    </source>
</evidence>
<protein>
    <recommendedName>
        <fullName evidence="4">Cell envelope biogenesis protein TolA</fullName>
    </recommendedName>
</protein>
<evidence type="ECO:0000256" key="1">
    <source>
        <dbReference type="SAM" id="Coils"/>
    </source>
</evidence>
<keyword evidence="3" id="KW-1185">Reference proteome</keyword>
<name>A0A328AMG0_9CAUL</name>
<feature type="coiled-coil region" evidence="1">
    <location>
        <begin position="91"/>
        <end position="150"/>
    </location>
</feature>
<keyword evidence="1" id="KW-0175">Coiled coil</keyword>
<gene>
    <name evidence="2" type="ORF">DJ017_14335</name>
</gene>
<organism evidence="2 3">
    <name type="scientific">Phenylobacterium soli</name>
    <dbReference type="NCBI Taxonomy" id="2170551"/>
    <lineage>
        <taxon>Bacteria</taxon>
        <taxon>Pseudomonadati</taxon>
        <taxon>Pseudomonadota</taxon>
        <taxon>Alphaproteobacteria</taxon>
        <taxon>Caulobacterales</taxon>
        <taxon>Caulobacteraceae</taxon>
        <taxon>Phenylobacterium</taxon>
    </lineage>
</organism>